<dbReference type="Gene3D" id="3.30.2310.20">
    <property type="entry name" value="RelE-like"/>
    <property type="match status" value="1"/>
</dbReference>
<keyword evidence="3" id="KW-1185">Reference proteome</keyword>
<dbReference type="Pfam" id="PF05016">
    <property type="entry name" value="ParE_toxin"/>
    <property type="match status" value="1"/>
</dbReference>
<reference evidence="2 3" key="1">
    <citation type="journal article" date="2011" name="EMBO J.">
        <title>Structural diversity of bacterial flagellar motors.</title>
        <authorList>
            <person name="Chen S."/>
            <person name="Beeby M."/>
            <person name="Murphy G.E."/>
            <person name="Leadbetter J.R."/>
            <person name="Hendrixson D.R."/>
            <person name="Briegel A."/>
            <person name="Li Z."/>
            <person name="Shi J."/>
            <person name="Tocheva E.I."/>
            <person name="Muller A."/>
            <person name="Dobro M.J."/>
            <person name="Jensen G.J."/>
        </authorList>
    </citation>
    <scope>NUCLEOTIDE SEQUENCE [LARGE SCALE GENOMIC DNA]</scope>
    <source>
        <strain evidence="2 3">DSM 6540</strain>
    </source>
</reference>
<dbReference type="eggNOG" id="COG3668">
    <property type="taxonomic scope" value="Bacteria"/>
</dbReference>
<protein>
    <submittedName>
        <fullName evidence="2">Addiction module toxin, RelE/StbE family protein</fullName>
    </submittedName>
</protein>
<organism evidence="2 3">
    <name type="scientific">Acetonema longum DSM 6540</name>
    <dbReference type="NCBI Taxonomy" id="1009370"/>
    <lineage>
        <taxon>Bacteria</taxon>
        <taxon>Bacillati</taxon>
        <taxon>Bacillota</taxon>
        <taxon>Negativicutes</taxon>
        <taxon>Acetonemataceae</taxon>
        <taxon>Acetonema</taxon>
    </lineage>
</organism>
<comment type="caution">
    <text evidence="2">The sequence shown here is derived from an EMBL/GenBank/DDBJ whole genome shotgun (WGS) entry which is preliminary data.</text>
</comment>
<dbReference type="AlphaFoldDB" id="F7NP70"/>
<accession>F7NP70</accession>
<dbReference type="OrthoDB" id="3268478at2"/>
<name>F7NP70_9FIRM</name>
<dbReference type="Proteomes" id="UP000003240">
    <property type="component" value="Unassembled WGS sequence"/>
</dbReference>
<evidence type="ECO:0000256" key="1">
    <source>
        <dbReference type="ARBA" id="ARBA00022649"/>
    </source>
</evidence>
<dbReference type="InterPro" id="IPR035093">
    <property type="entry name" value="RelE/ParE_toxin_dom_sf"/>
</dbReference>
<evidence type="ECO:0000313" key="2">
    <source>
        <dbReference type="EMBL" id="EGO62193.1"/>
    </source>
</evidence>
<dbReference type="STRING" id="1009370.ALO_19567"/>
<gene>
    <name evidence="2" type="ORF">ALO_19567</name>
</gene>
<keyword evidence="1" id="KW-1277">Toxin-antitoxin system</keyword>
<dbReference type="InterPro" id="IPR007712">
    <property type="entry name" value="RelE/ParE_toxin"/>
</dbReference>
<dbReference type="EMBL" id="AFGF01000240">
    <property type="protein sequence ID" value="EGO62193.1"/>
    <property type="molecule type" value="Genomic_DNA"/>
</dbReference>
<dbReference type="RefSeq" id="WP_004099163.1">
    <property type="nucleotide sequence ID" value="NZ_AFGF01000240.1"/>
</dbReference>
<evidence type="ECO:0000313" key="3">
    <source>
        <dbReference type="Proteomes" id="UP000003240"/>
    </source>
</evidence>
<proteinExistence type="predicted"/>
<sequence>MKYKIVTTEQADSDLRAIYEYIAFTLLSPEAAVRQLERIEQSIMKLQEMPERYQLYEEEPWRSRGLRSMPADHFIVFYIPRHEEDKTITVIRVLYGGRNRSEQLADYDKKQSTAKLIDDLNRDRKSGKENGWILHEA</sequence>